<dbReference type="InterPro" id="IPR041854">
    <property type="entry name" value="BFD-like_2Fe2S-bd_dom_sf"/>
</dbReference>
<dbReference type="Proteomes" id="UP000885832">
    <property type="component" value="Unassembled WGS sequence"/>
</dbReference>
<evidence type="ECO:0000259" key="1">
    <source>
        <dbReference type="Pfam" id="PF04324"/>
    </source>
</evidence>
<dbReference type="AlphaFoldDB" id="A0A832N3C6"/>
<feature type="domain" description="BFD-like [2Fe-2S]-binding" evidence="1">
    <location>
        <begin position="115"/>
        <end position="164"/>
    </location>
</feature>
<dbReference type="Pfam" id="PF04324">
    <property type="entry name" value="Fer2_BFD"/>
    <property type="match status" value="1"/>
</dbReference>
<organism evidence="2">
    <name type="scientific">Candidatus Tenderia electrophaga</name>
    <dbReference type="NCBI Taxonomy" id="1748243"/>
    <lineage>
        <taxon>Bacteria</taxon>
        <taxon>Pseudomonadati</taxon>
        <taxon>Pseudomonadota</taxon>
        <taxon>Gammaproteobacteria</taxon>
        <taxon>Candidatus Tenderiales</taxon>
        <taxon>Candidatus Tenderiaceae</taxon>
        <taxon>Candidatus Tenderia</taxon>
    </lineage>
</organism>
<protein>
    <submittedName>
        <fullName evidence="2">Nitrate reductase</fullName>
    </submittedName>
</protein>
<proteinExistence type="predicted"/>
<reference evidence="2" key="1">
    <citation type="journal article" date="2020" name="mSystems">
        <title>Genome- and Community-Level Interaction Insights into Carbon Utilization and Element Cycling Functions of Hydrothermarchaeota in Hydrothermal Sediment.</title>
        <authorList>
            <person name="Zhou Z."/>
            <person name="Liu Y."/>
            <person name="Xu W."/>
            <person name="Pan J."/>
            <person name="Luo Z.H."/>
            <person name="Li M."/>
        </authorList>
    </citation>
    <scope>NUCLEOTIDE SEQUENCE [LARGE SCALE GENOMIC DNA]</scope>
    <source>
        <strain evidence="2">HyVt-505</strain>
    </source>
</reference>
<comment type="caution">
    <text evidence="2">The sequence shown here is derived from an EMBL/GenBank/DDBJ whole genome shotgun (WGS) entry which is preliminary data.</text>
</comment>
<evidence type="ECO:0000313" key="2">
    <source>
        <dbReference type="EMBL" id="HHJ80685.1"/>
    </source>
</evidence>
<name>A0A832N3C6_9GAMM</name>
<sequence length="165" mass="18008">GVSYWSRATGDGFYRYEFAGEQTELDWPAWARGMLCSSSSDVNWVEYLDARAHRYRGVRMVDSRVESCIFIAPSHELPSRSWLAGLFAKDALADDERKGLLLGKPPAGQQDVGRIVCACFSVGINTITTAIKDQNLQTAEEIGLALKAGTNCGSCVPELKSLLSA</sequence>
<gene>
    <name evidence="2" type="ORF">ENJ65_03535</name>
</gene>
<accession>A0A832N3C6</accession>
<dbReference type="EMBL" id="DRNF01000224">
    <property type="protein sequence ID" value="HHJ80685.1"/>
    <property type="molecule type" value="Genomic_DNA"/>
</dbReference>
<dbReference type="Gene3D" id="1.10.10.1100">
    <property type="entry name" value="BFD-like [2Fe-2S]-binding domain"/>
    <property type="match status" value="1"/>
</dbReference>
<feature type="non-terminal residue" evidence="2">
    <location>
        <position position="1"/>
    </location>
</feature>
<dbReference type="InterPro" id="IPR007419">
    <property type="entry name" value="BFD-like_2Fe2S-bd_dom"/>
</dbReference>